<dbReference type="Pfam" id="PF07751">
    <property type="entry name" value="Abi_2"/>
    <property type="match status" value="1"/>
</dbReference>
<gene>
    <name evidence="1" type="ORF">J41TS12_02190</name>
</gene>
<keyword evidence="2" id="KW-1185">Reference proteome</keyword>
<dbReference type="RefSeq" id="WP_212937793.1">
    <property type="nucleotide sequence ID" value="NZ_BORR01000001.1"/>
</dbReference>
<evidence type="ECO:0000313" key="2">
    <source>
        <dbReference type="Proteomes" id="UP000681162"/>
    </source>
</evidence>
<sequence length="241" mass="28649">MPVLPLKPALTFEEQVELLHQRGVIIEDRDQAIRCLKRINYYRFTAYTLSFKTNDKFYTGITFNTILRHYEFDSKLRNLLMEIIEYVEISFRTHIAYLLGHKYGALGYRDPTIFRNEKHHAEFMRDLDKGIAVSRDLFVSHHLNKYGSFPIWVAVEVLQFSSLSRLFQNLKLEDQRSIARKYYGVHHSEISSWLYSLTVVRNRCAHYNRLFNHPLPIKPKFKTDDQALEIRANQLFAMLSR</sequence>
<dbReference type="AlphaFoldDB" id="A0A919XS75"/>
<name>A0A919XS75_9BACL</name>
<dbReference type="Proteomes" id="UP000681162">
    <property type="component" value="Unassembled WGS sequence"/>
</dbReference>
<evidence type="ECO:0008006" key="3">
    <source>
        <dbReference type="Google" id="ProtNLM"/>
    </source>
</evidence>
<comment type="caution">
    <text evidence="1">The sequence shown here is derived from an EMBL/GenBank/DDBJ whole genome shotgun (WGS) entry which is preliminary data.</text>
</comment>
<reference evidence="1 2" key="1">
    <citation type="submission" date="2021-03" db="EMBL/GenBank/DDBJ databases">
        <title>Antimicrobial resistance genes in bacteria isolated from Japanese honey, and their potential for conferring macrolide and lincosamide resistance in the American foulbrood pathogen Paenibacillus larvae.</title>
        <authorList>
            <person name="Okamoto M."/>
            <person name="Kumagai M."/>
            <person name="Kanamori H."/>
            <person name="Takamatsu D."/>
        </authorList>
    </citation>
    <scope>NUCLEOTIDE SEQUENCE [LARGE SCALE GENOMIC DNA]</scope>
    <source>
        <strain evidence="1 2">J41TS12</strain>
    </source>
</reference>
<evidence type="ECO:0000313" key="1">
    <source>
        <dbReference type="EMBL" id="GIO35358.1"/>
    </source>
</evidence>
<organism evidence="1 2">
    <name type="scientific">Paenibacillus antibioticophila</name>
    <dbReference type="NCBI Taxonomy" id="1274374"/>
    <lineage>
        <taxon>Bacteria</taxon>
        <taxon>Bacillati</taxon>
        <taxon>Bacillota</taxon>
        <taxon>Bacilli</taxon>
        <taxon>Bacillales</taxon>
        <taxon>Paenibacillaceae</taxon>
        <taxon>Paenibacillus</taxon>
    </lineage>
</organism>
<protein>
    <recommendedName>
        <fullName evidence="3">Abortive infection bacteriophage resistance protein</fullName>
    </recommendedName>
</protein>
<proteinExistence type="predicted"/>
<dbReference type="EMBL" id="BORR01000001">
    <property type="protein sequence ID" value="GIO35358.1"/>
    <property type="molecule type" value="Genomic_DNA"/>
</dbReference>
<accession>A0A919XS75</accession>
<dbReference type="InterPro" id="IPR011664">
    <property type="entry name" value="Abi_system_AbiD/AbiF-like"/>
</dbReference>